<organism evidence="8 9">
    <name type="scientific">Cupriavidus necator</name>
    <name type="common">Alcaligenes eutrophus</name>
    <name type="synonym">Ralstonia eutropha</name>
    <dbReference type="NCBI Taxonomy" id="106590"/>
    <lineage>
        <taxon>Bacteria</taxon>
        <taxon>Pseudomonadati</taxon>
        <taxon>Pseudomonadota</taxon>
        <taxon>Betaproteobacteria</taxon>
        <taxon>Burkholderiales</taxon>
        <taxon>Burkholderiaceae</taxon>
        <taxon>Cupriavidus</taxon>
    </lineage>
</organism>
<keyword evidence="5 7" id="KW-0472">Membrane</keyword>
<evidence type="ECO:0000256" key="4">
    <source>
        <dbReference type="ARBA" id="ARBA00022989"/>
    </source>
</evidence>
<evidence type="ECO:0000313" key="9">
    <source>
        <dbReference type="Proteomes" id="UP000189627"/>
    </source>
</evidence>
<keyword evidence="4 7" id="KW-1133">Transmembrane helix</keyword>
<evidence type="ECO:0000256" key="6">
    <source>
        <dbReference type="SAM" id="MobiDB-lite"/>
    </source>
</evidence>
<gene>
    <name evidence="8" type="ORF">BJN34_32655</name>
</gene>
<evidence type="ECO:0000256" key="2">
    <source>
        <dbReference type="ARBA" id="ARBA00022475"/>
    </source>
</evidence>
<keyword evidence="3 7" id="KW-0812">Transmembrane</keyword>
<dbReference type="KEGG" id="cuh:BJN34_32655"/>
<protein>
    <submittedName>
        <fullName evidence="8">Cytochrome C oxidase subunit IV</fullName>
    </submittedName>
</protein>
<evidence type="ECO:0000256" key="1">
    <source>
        <dbReference type="ARBA" id="ARBA00004651"/>
    </source>
</evidence>
<dbReference type="InterPro" id="IPR005171">
    <property type="entry name" value="Cyt_c_oxidase_su4_prok"/>
</dbReference>
<evidence type="ECO:0000256" key="3">
    <source>
        <dbReference type="ARBA" id="ARBA00022692"/>
    </source>
</evidence>
<evidence type="ECO:0000313" key="8">
    <source>
        <dbReference type="EMBL" id="AQV98631.1"/>
    </source>
</evidence>
<reference evidence="9" key="1">
    <citation type="submission" date="2017-02" db="EMBL/GenBank/DDBJ databases">
        <title>Complete genome sequence of Cupriavidus necator strain NH9, a 3-chlorobenzoate degrader.</title>
        <authorList>
            <person name="Moriuchi R."/>
            <person name="Dohra H."/>
            <person name="Ogawa N."/>
        </authorList>
    </citation>
    <scope>NUCLEOTIDE SEQUENCE [LARGE SCALE GENOMIC DNA]</scope>
    <source>
        <strain evidence="9">NH9</strain>
    </source>
</reference>
<dbReference type="Proteomes" id="UP000189627">
    <property type="component" value="Chromosome 2"/>
</dbReference>
<dbReference type="AlphaFoldDB" id="A0A1U9V2D3"/>
<dbReference type="GO" id="GO:0005886">
    <property type="term" value="C:plasma membrane"/>
    <property type="evidence" value="ECO:0007669"/>
    <property type="project" value="UniProtKB-SubCell"/>
</dbReference>
<keyword evidence="2" id="KW-1003">Cell membrane</keyword>
<comment type="subcellular location">
    <subcellularLocation>
        <location evidence="1">Cell membrane</location>
        <topology evidence="1">Multi-pass membrane protein</topology>
    </subcellularLocation>
</comment>
<feature type="transmembrane region" description="Helical" evidence="7">
    <location>
        <begin position="41"/>
        <end position="60"/>
    </location>
</feature>
<dbReference type="EMBL" id="CP017758">
    <property type="protein sequence ID" value="AQV98631.1"/>
    <property type="molecule type" value="Genomic_DNA"/>
</dbReference>
<dbReference type="OrthoDB" id="33240at2"/>
<feature type="transmembrane region" description="Helical" evidence="7">
    <location>
        <begin position="92"/>
        <end position="113"/>
    </location>
</feature>
<sequence length="128" mass="14182">MASNPATPATPAQGTPHGTGQDAGHAAHSGQQHPIGLYLKIWLLLFVLSTMSYLVDYFHFTGYLRWTLILLFMALKAGLIVAVFMHMAWERMALICAILIPPLCLLVLVGLMAEEANHTFLTRGLFFR</sequence>
<name>A0A1U9V2D3_CUPNE</name>
<dbReference type="Pfam" id="PF03626">
    <property type="entry name" value="COX4_pro"/>
    <property type="match status" value="1"/>
</dbReference>
<evidence type="ECO:0000256" key="7">
    <source>
        <dbReference type="SAM" id="Phobius"/>
    </source>
</evidence>
<dbReference type="RefSeq" id="WP_078200881.1">
    <property type="nucleotide sequence ID" value="NZ_CP017758.1"/>
</dbReference>
<evidence type="ECO:0000256" key="5">
    <source>
        <dbReference type="ARBA" id="ARBA00023136"/>
    </source>
</evidence>
<feature type="region of interest" description="Disordered" evidence="6">
    <location>
        <begin position="1"/>
        <end position="28"/>
    </location>
</feature>
<feature type="compositionally biased region" description="Low complexity" evidence="6">
    <location>
        <begin position="1"/>
        <end position="20"/>
    </location>
</feature>
<accession>A0A1U9V2D3</accession>
<proteinExistence type="predicted"/>
<feature type="transmembrane region" description="Helical" evidence="7">
    <location>
        <begin position="66"/>
        <end position="85"/>
    </location>
</feature>